<feature type="transmembrane region" description="Helical" evidence="1">
    <location>
        <begin position="33"/>
        <end position="53"/>
    </location>
</feature>
<reference evidence="2 3" key="1">
    <citation type="submission" date="2023-03" db="EMBL/GenBank/DDBJ databases">
        <title>Host association and intracellularity evolved multiple times independently in the Rickettsiales.</title>
        <authorList>
            <person name="Castelli M."/>
            <person name="Nardi T."/>
            <person name="Gammuto L."/>
            <person name="Bellinzona G."/>
            <person name="Sabaneyeva E."/>
            <person name="Potekhin A."/>
            <person name="Serra V."/>
            <person name="Petroni G."/>
            <person name="Sassera D."/>
        </authorList>
    </citation>
    <scope>NUCLEOTIDE SEQUENCE [LARGE SCALE GENOMIC DNA]</scope>
    <source>
        <strain evidence="2 3">Sr 2-6</strain>
    </source>
</reference>
<gene>
    <name evidence="2" type="ORF">Megvenef_01495</name>
</gene>
<dbReference type="EMBL" id="JARJFB010000160">
    <property type="protein sequence ID" value="MEA0971515.1"/>
    <property type="molecule type" value="Genomic_DNA"/>
</dbReference>
<comment type="caution">
    <text evidence="2">The sequence shown here is derived from an EMBL/GenBank/DDBJ whole genome shotgun (WGS) entry which is preliminary data.</text>
</comment>
<evidence type="ECO:0000313" key="2">
    <source>
        <dbReference type="EMBL" id="MEA0971515.1"/>
    </source>
</evidence>
<feature type="transmembrane region" description="Helical" evidence="1">
    <location>
        <begin position="65"/>
        <end position="85"/>
    </location>
</feature>
<keyword evidence="1" id="KW-0472">Membrane</keyword>
<protein>
    <submittedName>
        <fullName evidence="2">Uncharacterized protein</fullName>
    </submittedName>
</protein>
<evidence type="ECO:0000313" key="3">
    <source>
        <dbReference type="Proteomes" id="UP001291687"/>
    </source>
</evidence>
<keyword evidence="1" id="KW-0812">Transmembrane</keyword>
<sequence>MIENPELLASQLIVQIGLFFAFSYSEAIKTASLIRYLGCYCLIFAIIASVYIKKVLQDYNLKRKEFVALLVIFILSLSIVVNQTIRIQTSLNPSQLEFILRAKDVGLLIKHGIKPQFNFTNKIEPFDCFNLNYAMAPYLNDDERNKCFAEPISYNPENKLLSEALPQNDLDRCINNKQNCKVEYFPFLSQIKFYLK</sequence>
<evidence type="ECO:0000256" key="1">
    <source>
        <dbReference type="SAM" id="Phobius"/>
    </source>
</evidence>
<dbReference type="Proteomes" id="UP001291687">
    <property type="component" value="Unassembled WGS sequence"/>
</dbReference>
<dbReference type="RefSeq" id="WP_322777423.1">
    <property type="nucleotide sequence ID" value="NZ_JARJFB010000160.1"/>
</dbReference>
<accession>A0ABU5NED0</accession>
<organism evidence="2 3">
    <name type="scientific">Candidatus Megaera venefica</name>
    <dbReference type="NCBI Taxonomy" id="2055910"/>
    <lineage>
        <taxon>Bacteria</taxon>
        <taxon>Pseudomonadati</taxon>
        <taxon>Pseudomonadota</taxon>
        <taxon>Alphaproteobacteria</taxon>
        <taxon>Rickettsiales</taxon>
        <taxon>Rickettsiaceae</taxon>
        <taxon>Candidatus Megaera</taxon>
    </lineage>
</organism>
<proteinExistence type="predicted"/>
<name>A0ABU5NED0_9RICK</name>
<keyword evidence="1" id="KW-1133">Transmembrane helix</keyword>
<keyword evidence="3" id="KW-1185">Reference proteome</keyword>
<feature type="transmembrane region" description="Helical" evidence="1">
    <location>
        <begin position="7"/>
        <end position="27"/>
    </location>
</feature>